<evidence type="ECO:0000256" key="1">
    <source>
        <dbReference type="SAM" id="MobiDB-lite"/>
    </source>
</evidence>
<reference evidence="3 4" key="1">
    <citation type="submission" date="2017-06" db="EMBL/GenBank/DDBJ databases">
        <title>the draft geome sequence of Illustriluteabacillus marina B3227.</title>
        <authorList>
            <person name="He R.-H."/>
            <person name="Du Z.-J."/>
        </authorList>
    </citation>
    <scope>NUCLEOTIDE SEQUENCE [LARGE SCALE GENOMIC DNA]</scope>
    <source>
        <strain evidence="3 4">B3227</strain>
    </source>
</reference>
<keyword evidence="2" id="KW-1133">Transmembrane helix</keyword>
<accession>A0A2I0QS10</accession>
<organism evidence="3 4">
    <name type="scientific">Halalkalibacillus sediminis</name>
    <dbReference type="NCBI Taxonomy" id="2018042"/>
    <lineage>
        <taxon>Bacteria</taxon>
        <taxon>Bacillati</taxon>
        <taxon>Bacillota</taxon>
        <taxon>Bacilli</taxon>
        <taxon>Bacillales</taxon>
        <taxon>Bacillaceae</taxon>
        <taxon>Halalkalibacillus</taxon>
    </lineage>
</organism>
<feature type="region of interest" description="Disordered" evidence="1">
    <location>
        <begin position="46"/>
        <end position="67"/>
    </location>
</feature>
<comment type="caution">
    <text evidence="3">The sequence shown here is derived from an EMBL/GenBank/DDBJ whole genome shotgun (WGS) entry which is preliminary data.</text>
</comment>
<evidence type="ECO:0000313" key="4">
    <source>
        <dbReference type="Proteomes" id="UP000243524"/>
    </source>
</evidence>
<protein>
    <submittedName>
        <fullName evidence="3">Uncharacterized protein</fullName>
    </submittedName>
</protein>
<proteinExistence type="predicted"/>
<dbReference type="Proteomes" id="UP000243524">
    <property type="component" value="Unassembled WGS sequence"/>
</dbReference>
<dbReference type="AlphaFoldDB" id="A0A2I0QS10"/>
<name>A0A2I0QS10_9BACI</name>
<keyword evidence="2" id="KW-0472">Membrane</keyword>
<evidence type="ECO:0000313" key="3">
    <source>
        <dbReference type="EMBL" id="PKR77135.1"/>
    </source>
</evidence>
<dbReference type="EMBL" id="PJNH01000003">
    <property type="protein sequence ID" value="PKR77135.1"/>
    <property type="molecule type" value="Genomic_DNA"/>
</dbReference>
<evidence type="ECO:0000256" key="2">
    <source>
        <dbReference type="SAM" id="Phobius"/>
    </source>
</evidence>
<feature type="compositionally biased region" description="Polar residues" evidence="1">
    <location>
        <begin position="58"/>
        <end position="67"/>
    </location>
</feature>
<keyword evidence="2" id="KW-0812">Transmembrane</keyword>
<sequence>MKKHVWPVILTLCIILMAVLFIVQIPEIKSEQPNLTFGAKQHAEVDAGEKRKGEVSVNGETGSNDSSTYFEQVADQPKEEKMDFIKQHVQLNWTKQNVVEFFRGYKYVEVRGAMENRQIYQYDFGKEEGYEFVPELDEVDLQGIADGKLELSVGVAFSNEVDEIDFLVINYLNDTTGNPESFYRMAVAGGEVYEKVDIHETIY</sequence>
<feature type="transmembrane region" description="Helical" evidence="2">
    <location>
        <begin position="6"/>
        <end position="23"/>
    </location>
</feature>
<keyword evidence="4" id="KW-1185">Reference proteome</keyword>
<gene>
    <name evidence="3" type="ORF">CEY16_10340</name>
</gene>
<dbReference type="RefSeq" id="WP_101331938.1">
    <property type="nucleotide sequence ID" value="NZ_PJNH01000003.1"/>
</dbReference>